<dbReference type="PANTHER" id="PTHR30005">
    <property type="entry name" value="EXOPOLYPHOSPHATASE"/>
    <property type="match status" value="1"/>
</dbReference>
<evidence type="ECO:0000313" key="6">
    <source>
        <dbReference type="Proteomes" id="UP000536773"/>
    </source>
</evidence>
<dbReference type="OrthoDB" id="9807195at2"/>
<dbReference type="GO" id="GO:0016462">
    <property type="term" value="F:pyrophosphatase activity"/>
    <property type="evidence" value="ECO:0007669"/>
    <property type="project" value="TreeGrafter"/>
</dbReference>
<dbReference type="GeneID" id="97491067"/>
<gene>
    <name evidence="3" type="ORF">C6Y28_02910</name>
    <name evidence="4" type="ORF">HG933_07550</name>
</gene>
<evidence type="ECO:0000313" key="4">
    <source>
        <dbReference type="EMBL" id="NMK39235.1"/>
    </source>
</evidence>
<dbReference type="Pfam" id="PF02541">
    <property type="entry name" value="Ppx-GppA"/>
    <property type="match status" value="1"/>
</dbReference>
<name>A0A1M6NG80_MEGEL</name>
<protein>
    <submittedName>
        <fullName evidence="3 4">Phosphatase</fullName>
    </submittedName>
</protein>
<dbReference type="Proteomes" id="UP000238358">
    <property type="component" value="Chromosome"/>
</dbReference>
<evidence type="ECO:0000313" key="3">
    <source>
        <dbReference type="EMBL" id="AVO26650.1"/>
    </source>
</evidence>
<reference evidence="3 5" key="1">
    <citation type="journal article" date="2018" name="Genome Announc.">
        <title>Complete genomes of two Megasphaera elsdenii strains, NCIMB 702410 and ATCC 25940.</title>
        <authorList>
            <person name="Hatmaker E.A."/>
            <person name="O'Dell K."/>
            <person name="Riley L.A."/>
            <person name="Klingeman D.M."/>
            <person name="Guss A.M."/>
        </authorList>
    </citation>
    <scope>NUCLEOTIDE SEQUENCE [LARGE SCALE GENOMIC DNA]</scope>
    <source>
        <strain evidence="3 5">NCIMB702410</strain>
    </source>
</reference>
<evidence type="ECO:0000313" key="5">
    <source>
        <dbReference type="Proteomes" id="UP000238358"/>
    </source>
</evidence>
<dbReference type="AlphaFoldDB" id="A0A1M6NG80"/>
<dbReference type="RefSeq" id="WP_014015110.1">
    <property type="nucleotide sequence ID" value="NZ_AP031433.1"/>
</dbReference>
<comment type="similarity">
    <text evidence="1">Belongs to the GppA/Ppx family.</text>
</comment>
<dbReference type="InterPro" id="IPR043129">
    <property type="entry name" value="ATPase_NBD"/>
</dbReference>
<dbReference type="EMBL" id="CP027569">
    <property type="protein sequence ID" value="AVO26650.1"/>
    <property type="molecule type" value="Genomic_DNA"/>
</dbReference>
<sequence length="307" mass="33792">MEYQKYAVIDIGSNSLRLMTGWQEVPGTWIFSPKELATTRLGKDIDETHHLSPAGMEASFAAMERWKGQLTGIPVCAVATSAVREAVDGQAFLAEVRARFGWHCRAISGLEEASLSFTGATASLNPDVTAAVIDIGGGSSEVAAGRGGDLCWSHSYPMGAVRFTRGEVMSHQDVAHLERHCYQEWLPMKIRPDLLIGVGGTLTTLAAMDLQLAVYDAEKVEGHCISYEALCGHIERLQAMTPEERRHVPGLQPKRSDIIIAGLLIAKSFLQRYQIPAITVSERDLMEGVFFRHSFHDAAWNSRDRQP</sequence>
<dbReference type="InterPro" id="IPR003695">
    <property type="entry name" value="Ppx_GppA_N"/>
</dbReference>
<feature type="domain" description="Ppx/GppA phosphatase N-terminal" evidence="2">
    <location>
        <begin position="35"/>
        <end position="292"/>
    </location>
</feature>
<dbReference type="PANTHER" id="PTHR30005:SF0">
    <property type="entry name" value="RETROGRADE REGULATION PROTEIN 2"/>
    <property type="match status" value="1"/>
</dbReference>
<dbReference type="Gene3D" id="3.30.420.40">
    <property type="match status" value="1"/>
</dbReference>
<dbReference type="InterPro" id="IPR050273">
    <property type="entry name" value="GppA/Ppx_hydrolase"/>
</dbReference>
<dbReference type="Gene3D" id="3.30.420.150">
    <property type="entry name" value="Exopolyphosphatase. Domain 2"/>
    <property type="match status" value="1"/>
</dbReference>
<accession>A0A1M6NG80</accession>
<evidence type="ECO:0000259" key="2">
    <source>
        <dbReference type="Pfam" id="PF02541"/>
    </source>
</evidence>
<evidence type="ECO:0000256" key="1">
    <source>
        <dbReference type="ARBA" id="ARBA00007125"/>
    </source>
</evidence>
<dbReference type="SUPFAM" id="SSF53067">
    <property type="entry name" value="Actin-like ATPase domain"/>
    <property type="match status" value="2"/>
</dbReference>
<dbReference type="EMBL" id="JABBJH010000009">
    <property type="protein sequence ID" value="NMK39235.1"/>
    <property type="molecule type" value="Genomic_DNA"/>
</dbReference>
<dbReference type="CDD" id="cd24054">
    <property type="entry name" value="ASKHA_NBD_AaPPX-GppA_MtPPX2-like"/>
    <property type="match status" value="1"/>
</dbReference>
<dbReference type="Proteomes" id="UP000536773">
    <property type="component" value="Unassembled WGS sequence"/>
</dbReference>
<organism evidence="4 6">
    <name type="scientific">Megasphaera elsdenii</name>
    <dbReference type="NCBI Taxonomy" id="907"/>
    <lineage>
        <taxon>Bacteria</taxon>
        <taxon>Bacillati</taxon>
        <taxon>Bacillota</taxon>
        <taxon>Negativicutes</taxon>
        <taxon>Veillonellales</taxon>
        <taxon>Veillonellaceae</taxon>
        <taxon>Megasphaera</taxon>
    </lineage>
</organism>
<reference evidence="4 6" key="2">
    <citation type="submission" date="2020-04" db="EMBL/GenBank/DDBJ databases">
        <authorList>
            <person name="Hitch T.C.A."/>
            <person name="Wylensek D."/>
            <person name="Clavel T."/>
        </authorList>
    </citation>
    <scope>NUCLEOTIDE SEQUENCE [LARGE SCALE GENOMIC DNA]</scope>
    <source>
        <strain evidence="4 6">WCA-386-APC-2A</strain>
    </source>
</reference>
<proteinExistence type="inferred from homology"/>